<dbReference type="PATRIC" id="fig|698760.3.peg.8328"/>
<organism evidence="2 3">
    <name type="scientific">Streptomyces turgidiscabies (strain Car8)</name>
    <dbReference type="NCBI Taxonomy" id="698760"/>
    <lineage>
        <taxon>Bacteria</taxon>
        <taxon>Bacillati</taxon>
        <taxon>Actinomycetota</taxon>
        <taxon>Actinomycetes</taxon>
        <taxon>Kitasatosporales</taxon>
        <taxon>Streptomycetaceae</taxon>
        <taxon>Streptomyces</taxon>
    </lineage>
</organism>
<feature type="compositionally biased region" description="Basic and acidic residues" evidence="1">
    <location>
        <begin position="17"/>
        <end position="26"/>
    </location>
</feature>
<feature type="compositionally biased region" description="Basic residues" evidence="1">
    <location>
        <begin position="54"/>
        <end position="65"/>
    </location>
</feature>
<evidence type="ECO:0000313" key="3">
    <source>
        <dbReference type="Proteomes" id="UP000010931"/>
    </source>
</evidence>
<evidence type="ECO:0000313" key="2">
    <source>
        <dbReference type="EMBL" id="ELP62747.1"/>
    </source>
</evidence>
<keyword evidence="3" id="KW-1185">Reference proteome</keyword>
<reference evidence="2 3" key="1">
    <citation type="journal article" date="2011" name="Plasmid">
        <title>Streptomyces turgidiscabies Car8 contains a modular pathogenicity island that shares virulence genes with other actinobacterial plant pathogens.</title>
        <authorList>
            <person name="Huguet-Tapia J.C."/>
            <person name="Badger J.H."/>
            <person name="Loria R."/>
            <person name="Pettis G.S."/>
        </authorList>
    </citation>
    <scope>NUCLEOTIDE SEQUENCE [LARGE SCALE GENOMIC DNA]</scope>
    <source>
        <strain evidence="2 3">Car8</strain>
    </source>
</reference>
<feature type="region of interest" description="Disordered" evidence="1">
    <location>
        <begin position="45"/>
        <end position="65"/>
    </location>
</feature>
<gene>
    <name evidence="2" type="ORF">STRTUCAR8_03160</name>
</gene>
<dbReference type="Proteomes" id="UP000010931">
    <property type="component" value="Unassembled WGS sequence"/>
</dbReference>
<comment type="caution">
    <text evidence="2">The sequence shown here is derived from an EMBL/GenBank/DDBJ whole genome shotgun (WGS) entry which is preliminary data.</text>
</comment>
<accession>L7EUM5</accession>
<dbReference type="AlphaFoldDB" id="L7EUM5"/>
<dbReference type="EMBL" id="AEJB01000582">
    <property type="protein sequence ID" value="ELP62747.1"/>
    <property type="molecule type" value="Genomic_DNA"/>
</dbReference>
<sequence>MHGLRDPGAGGGWAGRSSHDGKPRPISIRDRLVLEFFTQALRRSRAPVGCGARRSAHRRPSVGDH</sequence>
<protein>
    <submittedName>
        <fullName evidence="2">Uncharacterized protein</fullName>
    </submittedName>
</protein>
<name>L7EUM5_STRT8</name>
<feature type="region of interest" description="Disordered" evidence="1">
    <location>
        <begin position="1"/>
        <end position="26"/>
    </location>
</feature>
<evidence type="ECO:0000256" key="1">
    <source>
        <dbReference type="SAM" id="MobiDB-lite"/>
    </source>
</evidence>
<proteinExistence type="predicted"/>